<protein>
    <submittedName>
        <fullName evidence="1">Uncharacterized protein</fullName>
    </submittedName>
</protein>
<gene>
    <name evidence="1" type="ORF">CC78DRAFT_576959</name>
</gene>
<evidence type="ECO:0000313" key="2">
    <source>
        <dbReference type="Proteomes" id="UP000800093"/>
    </source>
</evidence>
<evidence type="ECO:0000313" key="1">
    <source>
        <dbReference type="EMBL" id="KAF2267583.1"/>
    </source>
</evidence>
<dbReference type="Proteomes" id="UP000800093">
    <property type="component" value="Unassembled WGS sequence"/>
</dbReference>
<sequence length="127" mass="14113">MRGALESGSKRRLLEPHCQWYVDVTGLRWGITEISSAAIATSNLRGGCEVTGKRRETLVGIIGIAGLALAHEGMLKVEDFHDVGAAFNRPEFEGEKRYLLEAMKENQCYSVVFRPREAGYVSLLLSR</sequence>
<keyword evidence="2" id="KW-1185">Reference proteome</keyword>
<comment type="caution">
    <text evidence="1">The sequence shown here is derived from an EMBL/GenBank/DDBJ whole genome shotgun (WGS) entry which is preliminary data.</text>
</comment>
<accession>A0A9P4N6J9</accession>
<organism evidence="1 2">
    <name type="scientific">Lojkania enalia</name>
    <dbReference type="NCBI Taxonomy" id="147567"/>
    <lineage>
        <taxon>Eukaryota</taxon>
        <taxon>Fungi</taxon>
        <taxon>Dikarya</taxon>
        <taxon>Ascomycota</taxon>
        <taxon>Pezizomycotina</taxon>
        <taxon>Dothideomycetes</taxon>
        <taxon>Pleosporomycetidae</taxon>
        <taxon>Pleosporales</taxon>
        <taxon>Pleosporales incertae sedis</taxon>
        <taxon>Lojkania</taxon>
    </lineage>
</organism>
<dbReference type="AlphaFoldDB" id="A0A9P4N6J9"/>
<dbReference type="EMBL" id="ML986590">
    <property type="protein sequence ID" value="KAF2267583.1"/>
    <property type="molecule type" value="Genomic_DNA"/>
</dbReference>
<proteinExistence type="predicted"/>
<reference evidence="2" key="1">
    <citation type="journal article" date="2020" name="Stud. Mycol.">
        <title>101 Dothideomycetes genomes: A test case for predicting lifestyles and emergence of pathogens.</title>
        <authorList>
            <person name="Haridas S."/>
            <person name="Albert R."/>
            <person name="Binder M."/>
            <person name="Bloem J."/>
            <person name="LaButti K."/>
            <person name="Salamov A."/>
            <person name="Andreopoulos B."/>
            <person name="Baker S."/>
            <person name="Barry K."/>
            <person name="Bills G."/>
            <person name="Bluhm B."/>
            <person name="Cannon C."/>
            <person name="Castanera R."/>
            <person name="Culley D."/>
            <person name="Daum C."/>
            <person name="Ezra D."/>
            <person name="Gonzalez J."/>
            <person name="Henrissat B."/>
            <person name="Kuo A."/>
            <person name="Liang C."/>
            <person name="Lipzen A."/>
            <person name="Lutzoni F."/>
            <person name="Magnuson J."/>
            <person name="Mondo S."/>
            <person name="Nolan M."/>
            <person name="Ohm R."/>
            <person name="Pangilinan J."/>
            <person name="Park H.-J."/>
            <person name="Ramirez L."/>
            <person name="Alfaro M."/>
            <person name="Sun H."/>
            <person name="Tritt A."/>
            <person name="Yoshinaga Y."/>
            <person name="Zwiers L.-H."/>
            <person name="Turgeon B."/>
            <person name="Goodwin S."/>
            <person name="Spatafora J."/>
            <person name="Crous P."/>
            <person name="Grigoriev I."/>
        </authorList>
    </citation>
    <scope>NUCLEOTIDE SEQUENCE [LARGE SCALE GENOMIC DNA]</scope>
    <source>
        <strain evidence="2">CBS 304.66</strain>
    </source>
</reference>
<name>A0A9P4N6J9_9PLEO</name>